<keyword evidence="3" id="KW-1185">Reference proteome</keyword>
<dbReference type="Proteomes" id="UP000265341">
    <property type="component" value="Unassembled WGS sequence"/>
</dbReference>
<dbReference type="AlphaFoldDB" id="A0A399ED19"/>
<dbReference type="InterPro" id="IPR038475">
    <property type="entry name" value="RecG_C_sf"/>
</dbReference>
<dbReference type="Gene3D" id="1.10.10.10">
    <property type="entry name" value="Winged helix-like DNA-binding domain superfamily/Winged helix DNA-binding domain"/>
    <property type="match status" value="1"/>
</dbReference>
<name>A0A399ED19_9DEIN</name>
<accession>A0A399ED19</accession>
<dbReference type="PANTHER" id="PTHR30595:SF6">
    <property type="entry name" value="SCHLAFEN ALBA-2 DOMAIN-CONTAINING PROTEIN"/>
    <property type="match status" value="1"/>
</dbReference>
<proteinExistence type="predicted"/>
<feature type="compositionally biased region" description="Polar residues" evidence="1">
    <location>
        <begin position="298"/>
        <end position="309"/>
    </location>
</feature>
<evidence type="ECO:0000313" key="3">
    <source>
        <dbReference type="Proteomes" id="UP000265341"/>
    </source>
</evidence>
<dbReference type="InterPro" id="IPR036390">
    <property type="entry name" value="WH_DNA-bd_sf"/>
</dbReference>
<dbReference type="Pfam" id="PF13749">
    <property type="entry name" value="HATPase_c_4"/>
    <property type="match status" value="1"/>
</dbReference>
<protein>
    <submittedName>
        <fullName evidence="2">Uncharacterized protein</fullName>
    </submittedName>
</protein>
<dbReference type="EMBL" id="QWLA01000132">
    <property type="protein sequence ID" value="RIH81828.1"/>
    <property type="molecule type" value="Genomic_DNA"/>
</dbReference>
<dbReference type="Gene3D" id="3.30.565.60">
    <property type="match status" value="1"/>
</dbReference>
<comment type="caution">
    <text evidence="2">The sequence shown here is derived from an EMBL/GenBank/DDBJ whole genome shotgun (WGS) entry which is preliminary data.</text>
</comment>
<dbReference type="InterPro" id="IPR036388">
    <property type="entry name" value="WH-like_DNA-bd_sf"/>
</dbReference>
<organism evidence="2 3">
    <name type="scientific">Calidithermus roseus</name>
    <dbReference type="NCBI Taxonomy" id="1644118"/>
    <lineage>
        <taxon>Bacteria</taxon>
        <taxon>Thermotogati</taxon>
        <taxon>Deinococcota</taxon>
        <taxon>Deinococci</taxon>
        <taxon>Thermales</taxon>
        <taxon>Thermaceae</taxon>
        <taxon>Calidithermus</taxon>
    </lineage>
</organism>
<feature type="region of interest" description="Disordered" evidence="1">
    <location>
        <begin position="296"/>
        <end position="325"/>
    </location>
</feature>
<dbReference type="PANTHER" id="PTHR30595">
    <property type="entry name" value="GLPR-RELATED TRANSCRIPTIONAL REPRESSOR"/>
    <property type="match status" value="1"/>
</dbReference>
<dbReference type="SUPFAM" id="SSF46785">
    <property type="entry name" value="Winged helix' DNA-binding domain"/>
    <property type="match status" value="1"/>
</dbReference>
<reference evidence="2 3" key="1">
    <citation type="submission" date="2018-08" db="EMBL/GenBank/DDBJ databases">
        <title>Meiothermus roseus NBRC 110900 genome sequencing project.</title>
        <authorList>
            <person name="Da Costa M.S."/>
            <person name="Albuquerque L."/>
            <person name="Raposo P."/>
            <person name="Froufe H.J.C."/>
            <person name="Barroso C.S."/>
            <person name="Egas C."/>
        </authorList>
    </citation>
    <scope>NUCLEOTIDE SEQUENCE [LARGE SCALE GENOMIC DNA]</scope>
    <source>
        <strain evidence="2 3">NBRC 110900</strain>
    </source>
</reference>
<evidence type="ECO:0000313" key="2">
    <source>
        <dbReference type="EMBL" id="RIH81828.1"/>
    </source>
</evidence>
<sequence length="325" mass="37183">MDPSALRHFARLARPRLPWVDPADPERLLQNLQTLREGRLTNAAVLLFGKHPQRRFPTAQIRIGLFRGVTEILDSHDFQGTLWQQLEGAMERFRQVLKVRFDVRVDEPSLEGLQRKEVWEYPLEALREAVINALIHRDYTISADVQIRIYEDRLEIWSVGELLPPLTPESLRGPHGSLLRNPLLAQAFYFAGLVERWGTGTTRIIALCREQGLPEPEFENWQGGVRVTFLKDPYTPERLRALGLNDRQIRAVMYVKDKGSINNKTYQELTGVSKPTATRDLEDMVRRGVLVKEGRTGRGTSYQLKGSKTAQRDHQGLKNGSKGSR</sequence>
<dbReference type="RefSeq" id="WP_245970021.1">
    <property type="nucleotide sequence ID" value="NZ_QWLA01000132.1"/>
</dbReference>
<gene>
    <name evidence="2" type="ORF">Mrose_03526</name>
</gene>
<evidence type="ECO:0000256" key="1">
    <source>
        <dbReference type="SAM" id="MobiDB-lite"/>
    </source>
</evidence>